<dbReference type="PROSITE" id="PS50889">
    <property type="entry name" value="S4"/>
    <property type="match status" value="1"/>
</dbReference>
<evidence type="ECO:0000259" key="2">
    <source>
        <dbReference type="SMART" id="SM00363"/>
    </source>
</evidence>
<dbReference type="RefSeq" id="WP_390292971.1">
    <property type="nucleotide sequence ID" value="NZ_JBHSFU010000003.1"/>
</dbReference>
<dbReference type="Pfam" id="PF17774">
    <property type="entry name" value="YlmH_RBD"/>
    <property type="match status" value="1"/>
</dbReference>
<dbReference type="SUPFAM" id="SSF55174">
    <property type="entry name" value="Alpha-L RNA-binding motif"/>
    <property type="match status" value="1"/>
</dbReference>
<dbReference type="PANTHER" id="PTHR13633">
    <property type="entry name" value="MITOCHONDRIAL TRANSCRIPTION RESCUE FACTOR 1"/>
    <property type="match status" value="1"/>
</dbReference>
<dbReference type="InterPro" id="IPR040591">
    <property type="entry name" value="RqcP2_RBD"/>
</dbReference>
<dbReference type="PANTHER" id="PTHR13633:SF3">
    <property type="entry name" value="MITOCHONDRIAL TRANSCRIPTION RESCUE FACTOR 1"/>
    <property type="match status" value="1"/>
</dbReference>
<comment type="caution">
    <text evidence="3">The sequence shown here is derived from an EMBL/GenBank/DDBJ whole genome shotgun (WGS) entry which is preliminary data.</text>
</comment>
<dbReference type="Gene3D" id="3.30.1370.160">
    <property type="match status" value="1"/>
</dbReference>
<dbReference type="Pfam" id="PF01479">
    <property type="entry name" value="S4"/>
    <property type="match status" value="1"/>
</dbReference>
<dbReference type="InterPro" id="IPR002942">
    <property type="entry name" value="S4_RNA-bd"/>
</dbReference>
<evidence type="ECO:0000256" key="1">
    <source>
        <dbReference type="PROSITE-ProRule" id="PRU00182"/>
    </source>
</evidence>
<dbReference type="EMBL" id="JBHSFU010000003">
    <property type="protein sequence ID" value="MFC4557031.1"/>
    <property type="molecule type" value="Genomic_DNA"/>
</dbReference>
<dbReference type="InterPro" id="IPR036986">
    <property type="entry name" value="S4_RNA-bd_sf"/>
</dbReference>
<keyword evidence="1" id="KW-0694">RNA-binding</keyword>
<dbReference type="Gene3D" id="3.30.70.330">
    <property type="match status" value="1"/>
</dbReference>
<dbReference type="Proteomes" id="UP001595989">
    <property type="component" value="Unassembled WGS sequence"/>
</dbReference>
<gene>
    <name evidence="3" type="ORF">ACFO3D_02255</name>
</gene>
<dbReference type="SMART" id="SM00363">
    <property type="entry name" value="S4"/>
    <property type="match status" value="1"/>
</dbReference>
<feature type="domain" description="RNA-binding S4" evidence="2">
    <location>
        <begin position="182"/>
        <end position="244"/>
    </location>
</feature>
<proteinExistence type="predicted"/>
<dbReference type="Pfam" id="PF21278">
    <property type="entry name" value="YlmH_1st"/>
    <property type="match status" value="1"/>
</dbReference>
<dbReference type="CDD" id="cd00165">
    <property type="entry name" value="S4"/>
    <property type="match status" value="1"/>
</dbReference>
<dbReference type="Gene3D" id="3.10.290.10">
    <property type="entry name" value="RNA-binding S4 domain"/>
    <property type="match status" value="1"/>
</dbReference>
<evidence type="ECO:0000313" key="4">
    <source>
        <dbReference type="Proteomes" id="UP001595989"/>
    </source>
</evidence>
<name>A0ABV9DF76_9BACI</name>
<accession>A0ABV9DF76</accession>
<dbReference type="InterPro" id="IPR012677">
    <property type="entry name" value="Nucleotide-bd_a/b_plait_sf"/>
</dbReference>
<keyword evidence="4" id="KW-1185">Reference proteome</keyword>
<dbReference type="InterPro" id="IPR048443">
    <property type="entry name" value="RqcP2_N"/>
</dbReference>
<evidence type="ECO:0000313" key="3">
    <source>
        <dbReference type="EMBL" id="MFC4557031.1"/>
    </source>
</evidence>
<reference evidence="4" key="1">
    <citation type="journal article" date="2019" name="Int. J. Syst. Evol. Microbiol.">
        <title>The Global Catalogue of Microorganisms (GCM) 10K type strain sequencing project: providing services to taxonomists for standard genome sequencing and annotation.</title>
        <authorList>
            <consortium name="The Broad Institute Genomics Platform"/>
            <consortium name="The Broad Institute Genome Sequencing Center for Infectious Disease"/>
            <person name="Wu L."/>
            <person name="Ma J."/>
        </authorList>
    </citation>
    <scope>NUCLEOTIDE SEQUENCE [LARGE SCALE GENOMIC DNA]</scope>
    <source>
        <strain evidence="4">CGMCC 4.7426</strain>
    </source>
</reference>
<protein>
    <submittedName>
        <fullName evidence="3">RNA-binding protein</fullName>
    </submittedName>
</protein>
<sequence>MDIYQHFRKEEQSFIDNVLSWIDQVEKTFTSKVTDFLDPREQQIVDMLAGTSQEDLNVYKHGGNDASERKRMVIAPFYEEVTEVSFQLNLLQGNYHEKFVSLSHRDVMGAFLSLGIKRKKLGDIFAGNGIIQIVAADEITPYVLANLTSIKNAKIKLEEKPLSMLIETEKKWLETDQTVSSLRLDAVLKTIYSLSRKDATEYVTKGLVKVNFRVVDDPKFQLEEGDILSMRGKGRSKLVSINGTTKKDKCRITTAVLK</sequence>
<organism evidence="3 4">
    <name type="scientific">Virgibacillus kekensis</name>
    <dbReference type="NCBI Taxonomy" id="202261"/>
    <lineage>
        <taxon>Bacteria</taxon>
        <taxon>Bacillati</taxon>
        <taxon>Bacillota</taxon>
        <taxon>Bacilli</taxon>
        <taxon>Bacillales</taxon>
        <taxon>Bacillaceae</taxon>
        <taxon>Virgibacillus</taxon>
    </lineage>
</organism>